<feature type="domain" description="THAP-type" evidence="13">
    <location>
        <begin position="1"/>
        <end position="88"/>
    </location>
</feature>
<dbReference type="GO" id="GO:0005654">
    <property type="term" value="C:nucleoplasm"/>
    <property type="evidence" value="ECO:0007669"/>
    <property type="project" value="UniProtKB-SubCell"/>
</dbReference>
<keyword evidence="5" id="KW-0862">Zinc</keyword>
<dbReference type="InterPro" id="IPR038441">
    <property type="entry name" value="THAP_Znf_sf"/>
</dbReference>
<keyword evidence="3" id="KW-0479">Metal-binding</keyword>
<evidence type="ECO:0000256" key="9">
    <source>
        <dbReference type="ARBA" id="ARBA00023163"/>
    </source>
</evidence>
<organism evidence="15">
    <name type="scientific">Diabrotica virgifera virgifera</name>
    <name type="common">western corn rootworm</name>
    <dbReference type="NCBI Taxonomy" id="50390"/>
    <lineage>
        <taxon>Eukaryota</taxon>
        <taxon>Metazoa</taxon>
        <taxon>Ecdysozoa</taxon>
        <taxon>Arthropoda</taxon>
        <taxon>Hexapoda</taxon>
        <taxon>Insecta</taxon>
        <taxon>Pterygota</taxon>
        <taxon>Neoptera</taxon>
        <taxon>Endopterygota</taxon>
        <taxon>Coleoptera</taxon>
        <taxon>Polyphaga</taxon>
        <taxon>Cucujiformia</taxon>
        <taxon>Chrysomeloidea</taxon>
        <taxon>Chrysomelidae</taxon>
        <taxon>Galerucinae</taxon>
        <taxon>Diabroticina</taxon>
        <taxon>Diabroticites</taxon>
        <taxon>Diabrotica</taxon>
    </lineage>
</organism>
<name>A0A6P7G579_DIAVI</name>
<keyword evidence="10" id="KW-0539">Nucleus</keyword>
<evidence type="ECO:0000313" key="14">
    <source>
        <dbReference type="RefSeq" id="XP_028142151.1"/>
    </source>
</evidence>
<evidence type="ECO:0000256" key="6">
    <source>
        <dbReference type="ARBA" id="ARBA00023015"/>
    </source>
</evidence>
<evidence type="ECO:0000256" key="10">
    <source>
        <dbReference type="ARBA" id="ARBA00023242"/>
    </source>
</evidence>
<comment type="similarity">
    <text evidence="2">Belongs to the THAP1 family.</text>
</comment>
<evidence type="ECO:0000256" key="1">
    <source>
        <dbReference type="ARBA" id="ARBA00004642"/>
    </source>
</evidence>
<dbReference type="PANTHER" id="PTHR46600">
    <property type="entry name" value="THAP DOMAIN-CONTAINING"/>
    <property type="match status" value="1"/>
</dbReference>
<dbReference type="SMART" id="SM00980">
    <property type="entry name" value="THAP"/>
    <property type="match status" value="1"/>
</dbReference>
<dbReference type="PANTHER" id="PTHR46600:SF1">
    <property type="entry name" value="THAP DOMAIN-CONTAINING PROTEIN 1"/>
    <property type="match status" value="1"/>
</dbReference>
<dbReference type="GO" id="GO:0008270">
    <property type="term" value="F:zinc ion binding"/>
    <property type="evidence" value="ECO:0007669"/>
    <property type="project" value="UniProtKB-KW"/>
</dbReference>
<protein>
    <submittedName>
        <fullName evidence="14 15">Uncharacterized protein LOC114336045</fullName>
    </submittedName>
</protein>
<dbReference type="SUPFAM" id="SSF57716">
    <property type="entry name" value="Glucocorticoid receptor-like (DNA-binding domain)"/>
    <property type="match status" value="1"/>
</dbReference>
<evidence type="ECO:0000256" key="3">
    <source>
        <dbReference type="ARBA" id="ARBA00022723"/>
    </source>
</evidence>
<dbReference type="RefSeq" id="XP_028142151.1">
    <property type="nucleotide sequence ID" value="XM_028286350.1"/>
</dbReference>
<evidence type="ECO:0000256" key="8">
    <source>
        <dbReference type="ARBA" id="ARBA00023125"/>
    </source>
</evidence>
<evidence type="ECO:0000256" key="7">
    <source>
        <dbReference type="ARBA" id="ARBA00023054"/>
    </source>
</evidence>
<proteinExistence type="inferred from homology"/>
<dbReference type="RefSeq" id="XP_028142152.1">
    <property type="nucleotide sequence ID" value="XM_028286351.1"/>
</dbReference>
<evidence type="ECO:0000259" key="13">
    <source>
        <dbReference type="PROSITE" id="PS50950"/>
    </source>
</evidence>
<dbReference type="SMART" id="SM00692">
    <property type="entry name" value="DM3"/>
    <property type="match status" value="1"/>
</dbReference>
<keyword evidence="6" id="KW-0805">Transcription regulation</keyword>
<dbReference type="GO" id="GO:0043565">
    <property type="term" value="F:sequence-specific DNA binding"/>
    <property type="evidence" value="ECO:0007669"/>
    <property type="project" value="InterPro"/>
</dbReference>
<evidence type="ECO:0000256" key="5">
    <source>
        <dbReference type="ARBA" id="ARBA00022833"/>
    </source>
</evidence>
<dbReference type="InterPro" id="IPR006612">
    <property type="entry name" value="THAP_Znf"/>
</dbReference>
<keyword evidence="4 12" id="KW-0863">Zinc-finger</keyword>
<dbReference type="Gene3D" id="6.20.210.20">
    <property type="entry name" value="THAP domain"/>
    <property type="match status" value="1"/>
</dbReference>
<keyword evidence="11" id="KW-0131">Cell cycle</keyword>
<comment type="subcellular location">
    <subcellularLocation>
        <location evidence="1">Nucleus</location>
        <location evidence="1">Nucleoplasm</location>
    </subcellularLocation>
</comment>
<sequence>MPKKCCIPSCQIQDDHPEGLHLSFFRVPKDEIRRARWTSSINYHFIPKVEFKNYSYVCQLHFEETSFSIGKMGTRYLRLTNQAYPTIFDNASVNSHKEHNYALTSDIHSNDDNSLSEEFFKPVEYESTDGDQEISNCNVEQREFKSSSKCSDNVHHSNSSSKNVHSNFKGQTCSRSLFSKPFENISVDSIDFKDEILIRNLFKKAQNELRRMRLKLKSQRMKYYRETKKVENLDGVLGNVKNRKVISNNIDKMPNVNNNDA</sequence>
<keyword evidence="7" id="KW-0175">Coiled coil</keyword>
<dbReference type="PROSITE" id="PS50950">
    <property type="entry name" value="ZF_THAP"/>
    <property type="match status" value="1"/>
</dbReference>
<evidence type="ECO:0000256" key="4">
    <source>
        <dbReference type="ARBA" id="ARBA00022771"/>
    </source>
</evidence>
<evidence type="ECO:0000256" key="2">
    <source>
        <dbReference type="ARBA" id="ARBA00006177"/>
    </source>
</evidence>
<evidence type="ECO:0000256" key="12">
    <source>
        <dbReference type="PROSITE-ProRule" id="PRU00309"/>
    </source>
</evidence>
<evidence type="ECO:0000256" key="11">
    <source>
        <dbReference type="ARBA" id="ARBA00023306"/>
    </source>
</evidence>
<keyword evidence="8 12" id="KW-0238">DNA-binding</keyword>
<gene>
    <name evidence="14 15" type="primary">LOC114336045</name>
</gene>
<dbReference type="InterPro" id="IPR026516">
    <property type="entry name" value="THAP1/10"/>
</dbReference>
<dbReference type="AlphaFoldDB" id="A0A6P7G579"/>
<keyword evidence="9" id="KW-0804">Transcription</keyword>
<accession>A0A6P7G579</accession>
<dbReference type="Pfam" id="PF05485">
    <property type="entry name" value="THAP"/>
    <property type="match status" value="1"/>
</dbReference>
<evidence type="ECO:0000313" key="15">
    <source>
        <dbReference type="RefSeq" id="XP_028142152.1"/>
    </source>
</evidence>
<reference evidence="14 15" key="1">
    <citation type="submission" date="2025-04" db="UniProtKB">
        <authorList>
            <consortium name="RefSeq"/>
        </authorList>
    </citation>
    <scope>IDENTIFICATION</scope>
    <source>
        <tissue evidence="14 15">Whole insect</tissue>
    </source>
</reference>